<evidence type="ECO:0000313" key="1">
    <source>
        <dbReference type="EMBL" id="KKL94164.1"/>
    </source>
</evidence>
<dbReference type="AlphaFoldDB" id="A0A0F9G5W3"/>
<proteinExistence type="predicted"/>
<comment type="caution">
    <text evidence="1">The sequence shown here is derived from an EMBL/GenBank/DDBJ whole genome shotgun (WGS) entry which is preliminary data.</text>
</comment>
<name>A0A0F9G5W3_9ZZZZ</name>
<sequence>MSESKKPTVSEIRARDEDMQGEESLAKFIFHARTDIPYLLDLVERMGKELGNQQCPGCEKYFSDPCLRGSYQRPEPCIGCKEARALLEELKQ</sequence>
<reference evidence="1" key="1">
    <citation type="journal article" date="2015" name="Nature">
        <title>Complex archaea that bridge the gap between prokaryotes and eukaryotes.</title>
        <authorList>
            <person name="Spang A."/>
            <person name="Saw J.H."/>
            <person name="Jorgensen S.L."/>
            <person name="Zaremba-Niedzwiedzka K."/>
            <person name="Martijn J."/>
            <person name="Lind A.E."/>
            <person name="van Eijk R."/>
            <person name="Schleper C."/>
            <person name="Guy L."/>
            <person name="Ettema T.J."/>
        </authorList>
    </citation>
    <scope>NUCLEOTIDE SEQUENCE</scope>
</reference>
<organism evidence="1">
    <name type="scientific">marine sediment metagenome</name>
    <dbReference type="NCBI Taxonomy" id="412755"/>
    <lineage>
        <taxon>unclassified sequences</taxon>
        <taxon>metagenomes</taxon>
        <taxon>ecological metagenomes</taxon>
    </lineage>
</organism>
<protein>
    <submittedName>
        <fullName evidence="1">Uncharacterized protein</fullName>
    </submittedName>
</protein>
<gene>
    <name evidence="1" type="ORF">LCGC14_1867420</name>
</gene>
<accession>A0A0F9G5W3</accession>
<dbReference type="EMBL" id="LAZR01018996">
    <property type="protein sequence ID" value="KKL94164.1"/>
    <property type="molecule type" value="Genomic_DNA"/>
</dbReference>